<dbReference type="InterPro" id="IPR016153">
    <property type="entry name" value="Heat_shock_Hsp33_N"/>
</dbReference>
<comment type="similarity">
    <text evidence="6">Belongs to the HSP33 family.</text>
</comment>
<keyword evidence="3 6" id="KW-1015">Disulfide bond</keyword>
<reference evidence="7 8" key="1">
    <citation type="submission" date="2023-05" db="EMBL/GenBank/DDBJ databases">
        <title>[ruminococcus] sp. nov., isolated from a pig farm feces dump.</title>
        <authorList>
            <person name="Chang Y.-H."/>
        </authorList>
    </citation>
    <scope>NUCLEOTIDE SEQUENCE [LARGE SCALE GENOMIC DNA]</scope>
    <source>
        <strain evidence="7 8">YH-rum2234</strain>
    </source>
</reference>
<evidence type="ECO:0000313" key="8">
    <source>
        <dbReference type="Proteomes" id="UP001300383"/>
    </source>
</evidence>
<dbReference type="PANTHER" id="PTHR30111:SF1">
    <property type="entry name" value="33 KDA CHAPERONIN"/>
    <property type="match status" value="1"/>
</dbReference>
<dbReference type="HAMAP" id="MF_00117">
    <property type="entry name" value="HslO"/>
    <property type="match status" value="1"/>
</dbReference>
<dbReference type="PIRSF" id="PIRSF005261">
    <property type="entry name" value="Heat_shock_Hsp33"/>
    <property type="match status" value="1"/>
</dbReference>
<dbReference type="Pfam" id="PF01430">
    <property type="entry name" value="HSP33"/>
    <property type="match status" value="1"/>
</dbReference>
<dbReference type="GO" id="GO:0042026">
    <property type="term" value="P:protein refolding"/>
    <property type="evidence" value="ECO:0007669"/>
    <property type="project" value="TreeGrafter"/>
</dbReference>
<proteinExistence type="inferred from homology"/>
<evidence type="ECO:0000256" key="2">
    <source>
        <dbReference type="ARBA" id="ARBA00022833"/>
    </source>
</evidence>
<dbReference type="GO" id="GO:0051082">
    <property type="term" value="F:unfolded protein binding"/>
    <property type="evidence" value="ECO:0007669"/>
    <property type="project" value="UniProtKB-UniRule"/>
</dbReference>
<evidence type="ECO:0000256" key="1">
    <source>
        <dbReference type="ARBA" id="ARBA00022490"/>
    </source>
</evidence>
<evidence type="ECO:0000256" key="3">
    <source>
        <dbReference type="ARBA" id="ARBA00023157"/>
    </source>
</evidence>
<accession>A0AAP4EYW3</accession>
<dbReference type="Proteomes" id="UP001300383">
    <property type="component" value="Unassembled WGS sequence"/>
</dbReference>
<evidence type="ECO:0000256" key="5">
    <source>
        <dbReference type="ARBA" id="ARBA00023284"/>
    </source>
</evidence>
<dbReference type="GO" id="GO:0044183">
    <property type="term" value="F:protein folding chaperone"/>
    <property type="evidence" value="ECO:0007669"/>
    <property type="project" value="TreeGrafter"/>
</dbReference>
<comment type="subcellular location">
    <subcellularLocation>
        <location evidence="6">Cytoplasm</location>
    </subcellularLocation>
</comment>
<keyword evidence="2 6" id="KW-0862">Zinc</keyword>
<keyword evidence="8" id="KW-1185">Reference proteome</keyword>
<dbReference type="NCBIfam" id="NF001033">
    <property type="entry name" value="PRK00114.1"/>
    <property type="match status" value="1"/>
</dbReference>
<dbReference type="SUPFAM" id="SSF64397">
    <property type="entry name" value="Hsp33 domain"/>
    <property type="match status" value="1"/>
</dbReference>
<dbReference type="Gene3D" id="3.55.30.10">
    <property type="entry name" value="Hsp33 domain"/>
    <property type="match status" value="1"/>
</dbReference>
<dbReference type="GO" id="GO:0005737">
    <property type="term" value="C:cytoplasm"/>
    <property type="evidence" value="ECO:0007669"/>
    <property type="project" value="UniProtKB-SubCell"/>
</dbReference>
<evidence type="ECO:0000256" key="6">
    <source>
        <dbReference type="HAMAP-Rule" id="MF_00117"/>
    </source>
</evidence>
<comment type="PTM">
    <text evidence="6">Under oxidizing conditions two disulfide bonds are formed involving the reactive cysteines. Under reducing conditions zinc is bound to the reactive cysteines and the protein is inactive.</text>
</comment>
<dbReference type="RefSeq" id="WP_283229592.1">
    <property type="nucleotide sequence ID" value="NZ_JASGBQ010000001.1"/>
</dbReference>
<dbReference type="InterPro" id="IPR000397">
    <property type="entry name" value="Heat_shock_Hsp33"/>
</dbReference>
<dbReference type="EMBL" id="JASGBQ010000001">
    <property type="protein sequence ID" value="MDI9241090.1"/>
    <property type="molecule type" value="Genomic_DNA"/>
</dbReference>
<keyword evidence="4 6" id="KW-0143">Chaperone</keyword>
<dbReference type="PANTHER" id="PTHR30111">
    <property type="entry name" value="33 KDA CHAPERONIN"/>
    <property type="match status" value="1"/>
</dbReference>
<protein>
    <recommendedName>
        <fullName evidence="6">33 kDa chaperonin</fullName>
    </recommendedName>
    <alternativeName>
        <fullName evidence="6">Heat shock protein 33 homolog</fullName>
        <shortName evidence="6">HSP33</shortName>
    </alternativeName>
</protein>
<keyword evidence="1 6" id="KW-0963">Cytoplasm</keyword>
<evidence type="ECO:0000313" key="7">
    <source>
        <dbReference type="EMBL" id="MDI9241090.1"/>
    </source>
</evidence>
<gene>
    <name evidence="6 7" type="primary">hslO</name>
    <name evidence="7" type="ORF">QJ036_01180</name>
</gene>
<name>A0AAP4EYW3_9FIRM</name>
<organism evidence="7 8">
    <name type="scientific">Fusibacillus kribbianus</name>
    <dbReference type="NCBI Taxonomy" id="3044208"/>
    <lineage>
        <taxon>Bacteria</taxon>
        <taxon>Bacillati</taxon>
        <taxon>Bacillota</taxon>
        <taxon>Clostridia</taxon>
        <taxon>Lachnospirales</taxon>
        <taxon>Lachnospiraceae</taxon>
        <taxon>Fusibacillus</taxon>
    </lineage>
</organism>
<dbReference type="InterPro" id="IPR016154">
    <property type="entry name" value="Heat_shock_Hsp33_C"/>
</dbReference>
<dbReference type="Gene3D" id="3.90.1280.10">
    <property type="entry name" value="HSP33 redox switch-like"/>
    <property type="match status" value="1"/>
</dbReference>
<dbReference type="SUPFAM" id="SSF118352">
    <property type="entry name" value="HSP33 redox switch-like"/>
    <property type="match status" value="1"/>
</dbReference>
<dbReference type="CDD" id="cd00498">
    <property type="entry name" value="Hsp33"/>
    <property type="match status" value="1"/>
</dbReference>
<feature type="disulfide bond" description="Redox-active" evidence="6">
    <location>
        <begin position="247"/>
        <end position="249"/>
    </location>
</feature>
<evidence type="ECO:0000256" key="4">
    <source>
        <dbReference type="ARBA" id="ARBA00023186"/>
    </source>
</evidence>
<comment type="caution">
    <text evidence="7">The sequence shown here is derived from an EMBL/GenBank/DDBJ whole genome shotgun (WGS) entry which is preliminary data.</text>
</comment>
<sequence>MDKKRNQELSGNDYIIRATAADGRIRAFAATTKNLVEEARRRHNTSPVATAALGRLLTAGAMMGSMMKGEKDVLTLRIQGDGPIGGITVTAGANADVKGCVVNPEVLIHANARGKLDVAGAVGRGTLTVIRDIGLKEPYSGQIDLVSGEIAEDLTYYYAVSEQTPSSVALGVLMNRENTVRQAGGFILQLMPDADDSLIDALEAHLAGITSITSFLDAGKTPENILEDILGEFGLELLDRIPTRFFCDCSEEKVEKALVSVGKEELTDMIAAGKPVEVTCHFCNEHYQFGPEKLQQILDRLERQAADK</sequence>
<feature type="disulfide bond" description="Redox-active" evidence="6">
    <location>
        <begin position="280"/>
        <end position="283"/>
    </location>
</feature>
<dbReference type="AlphaFoldDB" id="A0AAP4EYW3"/>
<comment type="function">
    <text evidence="6">Redox regulated molecular chaperone. Protects both thermally unfolding and oxidatively damaged proteins from irreversible aggregation. Plays an important role in the bacterial defense system toward oxidative stress.</text>
</comment>
<keyword evidence="5 6" id="KW-0676">Redox-active center</keyword>